<evidence type="ECO:0000313" key="4">
    <source>
        <dbReference type="Proteomes" id="UP001595455"/>
    </source>
</evidence>
<name>A0A371YU67_9GAMM</name>
<dbReference type="Proteomes" id="UP000240957">
    <property type="component" value="Unassembled WGS sequence"/>
</dbReference>
<dbReference type="EMBL" id="PYIX02000003">
    <property type="protein sequence ID" value="RFC85003.1"/>
    <property type="molecule type" value="Genomic_DNA"/>
</dbReference>
<keyword evidence="4" id="KW-1185">Reference proteome</keyword>
<gene>
    <name evidence="1" type="ORF">ACFODO_00630</name>
    <name evidence="2" type="ORF">C9E89_003615</name>
</gene>
<evidence type="ECO:0000313" key="2">
    <source>
        <dbReference type="EMBL" id="RFC85003.1"/>
    </source>
</evidence>
<dbReference type="RefSeq" id="WP_107007064.1">
    <property type="nucleotide sequence ID" value="NZ_JBHRSF010000003.1"/>
</dbReference>
<accession>A0A371YU67</accession>
<protein>
    <submittedName>
        <fullName evidence="2">Uncharacterized protein</fullName>
    </submittedName>
</protein>
<reference evidence="2 3" key="2">
    <citation type="submission" date="2018-08" db="EMBL/GenBank/DDBJ databases">
        <title>The draft genome of Acinetobacter sichuanensis strain WCHAc060041.</title>
        <authorList>
            <person name="Qin J."/>
            <person name="Feng Y."/>
            <person name="Zong Z."/>
        </authorList>
    </citation>
    <scope>NUCLEOTIDE SEQUENCE [LARGE SCALE GENOMIC DNA]</scope>
    <source>
        <strain evidence="2 3">WCHAc060041</strain>
    </source>
</reference>
<dbReference type="OrthoDB" id="9763697at2"/>
<dbReference type="Proteomes" id="UP001595455">
    <property type="component" value="Unassembled WGS sequence"/>
</dbReference>
<organism evidence="2 3">
    <name type="scientific">Acinetobacter sichuanensis</name>
    <dbReference type="NCBI Taxonomy" id="2136183"/>
    <lineage>
        <taxon>Bacteria</taxon>
        <taxon>Pseudomonadati</taxon>
        <taxon>Pseudomonadota</taxon>
        <taxon>Gammaproteobacteria</taxon>
        <taxon>Moraxellales</taxon>
        <taxon>Moraxellaceae</taxon>
        <taxon>Acinetobacter</taxon>
    </lineage>
</organism>
<comment type="caution">
    <text evidence="2">The sequence shown here is derived from an EMBL/GenBank/DDBJ whole genome shotgun (WGS) entry which is preliminary data.</text>
</comment>
<reference evidence="1" key="1">
    <citation type="journal article" date="2014" name="Int. J. Syst. Evol. Microbiol.">
        <title>Complete genome of a new Firmicutes species belonging to the dominant human colonic microbiota ('Ruminococcus bicirculans') reveals two chromosomes and a selective capacity to utilize plant glucans.</title>
        <authorList>
            <consortium name="NISC Comparative Sequencing Program"/>
            <person name="Wegmann U."/>
            <person name="Louis P."/>
            <person name="Goesmann A."/>
            <person name="Henrissat B."/>
            <person name="Duncan S.H."/>
            <person name="Flint H.J."/>
        </authorList>
    </citation>
    <scope>NUCLEOTIDE SEQUENCE</scope>
    <source>
        <strain evidence="1">KCTC 62575</strain>
    </source>
</reference>
<reference evidence="1" key="4">
    <citation type="submission" date="2024-09" db="EMBL/GenBank/DDBJ databases">
        <authorList>
            <person name="Sun Q."/>
            <person name="Mori K."/>
        </authorList>
    </citation>
    <scope>NUCLEOTIDE SEQUENCE</scope>
    <source>
        <strain evidence="1">KCTC 62575</strain>
    </source>
</reference>
<evidence type="ECO:0000313" key="3">
    <source>
        <dbReference type="Proteomes" id="UP000240957"/>
    </source>
</evidence>
<proteinExistence type="predicted"/>
<dbReference type="EMBL" id="JBHRSF010000003">
    <property type="protein sequence ID" value="MFC2993802.1"/>
    <property type="molecule type" value="Genomic_DNA"/>
</dbReference>
<sequence length="521" mass="60681">MSHDQEYLQRHLQDIQRVHGLAHNHEIRAGYQTWLSLIQEKYQQQPSALLALCVDYIESLEAVLPISEYKIHYVPRAQAIANFYRDHPEQRQQLIALLNELYDLGKPYFVRQHTYHEYLVKGLLNLKEILEKTQELWDLQQLYHQGDFHFPAGLLDLLDAYIDLLGPYQALNYDEREPLIKDLQLQIVKTYPEEILNLFLFAIEKEAYFHYWVSKQLFFVLMEQKDKRLNQAEILEKLVQNFDLIIQKMIYAKPFILHLAFSIEKVAKAQQLNRVIVDAMVQIQFTKHSTQSIAMRRLEQIQHKVSELAVAFTQQNTLSSAQNADIEYQLPLSAVTPSRAFYSEMPLVWVDILQQEFSAFDTHKKADWQIFWQHVDNVGAKKPSQKWLKKAEEILQSSIQDAYVQRVSGWMTLIEQNSPRNMRIFDSKNENTLKGVLWFLLLLPTQPEVIALLSRVVQIGYRKIAGIGANSTNLANTAIYILLQHGESGRQALHDLYGHLSYDIAKNAIQKALDSVGEHTE</sequence>
<evidence type="ECO:0000313" key="1">
    <source>
        <dbReference type="EMBL" id="MFC2993802.1"/>
    </source>
</evidence>
<reference evidence="4" key="3">
    <citation type="journal article" date="2019" name="Int. J. Syst. Evol. Microbiol.">
        <title>The Global Catalogue of Microorganisms (GCM) 10K type strain sequencing project: providing services to taxonomists for standard genome sequencing and annotation.</title>
        <authorList>
            <consortium name="The Broad Institute Genomics Platform"/>
            <consortium name="The Broad Institute Genome Sequencing Center for Infectious Disease"/>
            <person name="Wu L."/>
            <person name="Ma J."/>
        </authorList>
    </citation>
    <scope>NUCLEOTIDE SEQUENCE [LARGE SCALE GENOMIC DNA]</scope>
    <source>
        <strain evidence="4">KCTC 62575</strain>
    </source>
</reference>
<dbReference type="AlphaFoldDB" id="A0A371YU67"/>